<feature type="compositionally biased region" description="Basic and acidic residues" evidence="1">
    <location>
        <begin position="367"/>
        <end position="377"/>
    </location>
</feature>
<accession>A0ABR2K5R8</accession>
<feature type="region of interest" description="Disordered" evidence="1">
    <location>
        <begin position="367"/>
        <end position="386"/>
    </location>
</feature>
<gene>
    <name evidence="2" type="ORF">M9Y10_040828</name>
</gene>
<evidence type="ECO:0000313" key="2">
    <source>
        <dbReference type="EMBL" id="KAK8885380.1"/>
    </source>
</evidence>
<protein>
    <recommendedName>
        <fullName evidence="4">RGS domain-containing protein</fullName>
    </recommendedName>
</protein>
<evidence type="ECO:0000256" key="1">
    <source>
        <dbReference type="SAM" id="MobiDB-lite"/>
    </source>
</evidence>
<sequence length="487" mass="57550">MSDKCFGFLFSNEPIFSNDRFLFFTASDNSEMKNQLEIPKDSNLFLIKFEYEENNAKYLIIEDKVNNTSHSCQFDSFTSHFVCYISKNGKPQVNPKSKKRFNWLNIKVNEPNHIKNILDFAFLPHKFNNFYQVLQTSPINSSIEEFWSIIFKFRPNGYFLRKEKYFDFALDFILFYNGNDDEILKSDLFSNFVDIIINELFEMKQYMELAAITFCTKNRKIIPPLEVSHLTRLDPERNIKICETVIIFYGNLFLLWAFNINFDLDLFFTLSNKWMPSKEFKIEDIFDIVEQKLKSNDFSNFALSKYFEFVKLFIHENQISSVEQIISSNQYNLSESAKKQIKISILNLSEDSQNNYHIIPRIDQKDYDYQSNDKDNDNDSVNTNDNVNENEIIQSSSNSDQNYINRINELRGLWFNSIPNSFLYQRKEEKDVYSPPFTFRLYEPPQTSLSGKKVLSTRPNRDVIKSVGNVPKFRSSRPVNRHPLNPS</sequence>
<dbReference type="EMBL" id="JAPFFF010000007">
    <property type="protein sequence ID" value="KAK8885380.1"/>
    <property type="molecule type" value="Genomic_DNA"/>
</dbReference>
<evidence type="ECO:0008006" key="4">
    <source>
        <dbReference type="Google" id="ProtNLM"/>
    </source>
</evidence>
<dbReference type="Proteomes" id="UP001470230">
    <property type="component" value="Unassembled WGS sequence"/>
</dbReference>
<name>A0ABR2K5R8_9EUKA</name>
<organism evidence="2 3">
    <name type="scientific">Tritrichomonas musculus</name>
    <dbReference type="NCBI Taxonomy" id="1915356"/>
    <lineage>
        <taxon>Eukaryota</taxon>
        <taxon>Metamonada</taxon>
        <taxon>Parabasalia</taxon>
        <taxon>Tritrichomonadida</taxon>
        <taxon>Tritrichomonadidae</taxon>
        <taxon>Tritrichomonas</taxon>
    </lineage>
</organism>
<proteinExistence type="predicted"/>
<reference evidence="2 3" key="1">
    <citation type="submission" date="2024-04" db="EMBL/GenBank/DDBJ databases">
        <title>Tritrichomonas musculus Genome.</title>
        <authorList>
            <person name="Alves-Ferreira E."/>
            <person name="Grigg M."/>
            <person name="Lorenzi H."/>
            <person name="Galac M."/>
        </authorList>
    </citation>
    <scope>NUCLEOTIDE SEQUENCE [LARGE SCALE GENOMIC DNA]</scope>
    <source>
        <strain evidence="2 3">EAF2021</strain>
    </source>
</reference>
<feature type="region of interest" description="Disordered" evidence="1">
    <location>
        <begin position="465"/>
        <end position="487"/>
    </location>
</feature>
<keyword evidence="3" id="KW-1185">Reference proteome</keyword>
<evidence type="ECO:0000313" key="3">
    <source>
        <dbReference type="Proteomes" id="UP001470230"/>
    </source>
</evidence>
<comment type="caution">
    <text evidence="2">The sequence shown here is derived from an EMBL/GenBank/DDBJ whole genome shotgun (WGS) entry which is preliminary data.</text>
</comment>